<name>F0I2V3_STRSA</name>
<accession>F0I2V3</accession>
<feature type="transmembrane region" description="Helical" evidence="1">
    <location>
        <begin position="6"/>
        <end position="29"/>
    </location>
</feature>
<dbReference type="HOGENOM" id="CLU_1053454_0_0_9"/>
<comment type="caution">
    <text evidence="2">The sequence shown here is derived from an EMBL/GenBank/DDBJ whole genome shotgun (WGS) entry which is preliminary data.</text>
</comment>
<proteinExistence type="predicted"/>
<dbReference type="PATRIC" id="fig|888809.3.peg.1452"/>
<sequence length="268" mass="31004">MILKKVHFFIIYGCVCFVLIGGTFLYTYFKPGGIAEALESRFKLSAVVDASLKKFDHDSFYMDRLSESTYLEGNKKRKAKTVKQLTVSDSPYLAKLYETYDDQELTHYFSEDRMYLEEKDGFETIDDTESRKHIDGYSGMSSFKALLQVMVDNESELTKKKVDGGYEFSVTAEGDLAYDLIDAFYYAYNDEHYDTTIDIEKCQVAFVVDPKTRTIRSIDMTMDLDEDTALDGELIYFKQRAVFKDYGKAKVHLPKKIKEKKQNQLFKG</sequence>
<gene>
    <name evidence="2" type="ORF">HMPREF9381_1493</name>
</gene>
<reference evidence="2 3" key="1">
    <citation type="submission" date="2011-02" db="EMBL/GenBank/DDBJ databases">
        <authorList>
            <person name="Muzny D."/>
            <person name="Qin X."/>
            <person name="Deng J."/>
            <person name="Jiang H."/>
            <person name="Liu Y."/>
            <person name="Qu J."/>
            <person name="Song X.-Z."/>
            <person name="Zhang L."/>
            <person name="Thornton R."/>
            <person name="Coyle M."/>
            <person name="Francisco L."/>
            <person name="Jackson L."/>
            <person name="Javaid M."/>
            <person name="Korchina V."/>
            <person name="Kovar C."/>
            <person name="Mata R."/>
            <person name="Mathew T."/>
            <person name="Ngo R."/>
            <person name="Nguyen L."/>
            <person name="Nguyen N."/>
            <person name="Okwuonu G."/>
            <person name="Ongeri F."/>
            <person name="Pham C."/>
            <person name="Simmons D."/>
            <person name="Wilczek-Boney K."/>
            <person name="Hale W."/>
            <person name="Jakkamsetti A."/>
            <person name="Pham P."/>
            <person name="Ruth R."/>
            <person name="San Lucas F."/>
            <person name="Warren J."/>
            <person name="Zhang J."/>
            <person name="Zhao Z."/>
            <person name="Zhou C."/>
            <person name="Zhu D."/>
            <person name="Lee S."/>
            <person name="Bess C."/>
            <person name="Blankenburg K."/>
            <person name="Forbes L."/>
            <person name="Fu Q."/>
            <person name="Gubbala S."/>
            <person name="Hirani K."/>
            <person name="Jayaseelan J.C."/>
            <person name="Lara F."/>
            <person name="Munidasa M."/>
            <person name="Palculict T."/>
            <person name="Patil S."/>
            <person name="Pu L.-L."/>
            <person name="Saada N."/>
            <person name="Tang L."/>
            <person name="Weissenberger G."/>
            <person name="Zhu Y."/>
            <person name="Hemphill L."/>
            <person name="Shang Y."/>
            <person name="Youmans B."/>
            <person name="Ayvaz T."/>
            <person name="Ross M."/>
            <person name="Santibanez J."/>
            <person name="Aqrawi P."/>
            <person name="Gross S."/>
            <person name="Joshi V."/>
            <person name="Fowler G."/>
            <person name="Nazareth L."/>
            <person name="Reid J."/>
            <person name="Worley K."/>
            <person name="Petrosino J."/>
            <person name="Highlander S."/>
            <person name="Gibbs R."/>
        </authorList>
    </citation>
    <scope>NUCLEOTIDE SEQUENCE [LARGE SCALE GENOMIC DNA]</scope>
    <source>
        <strain evidence="2 3">SK72</strain>
    </source>
</reference>
<keyword evidence="1" id="KW-0812">Transmembrane</keyword>
<dbReference type="EMBL" id="AEXV01000008">
    <property type="protein sequence ID" value="EGD29366.1"/>
    <property type="molecule type" value="Genomic_DNA"/>
</dbReference>
<dbReference type="AlphaFoldDB" id="F0I2V3"/>
<dbReference type="Proteomes" id="UP000003332">
    <property type="component" value="Unassembled WGS sequence"/>
</dbReference>
<protein>
    <submittedName>
        <fullName evidence="2">Uncharacterized protein</fullName>
    </submittedName>
</protein>
<organism evidence="2 3">
    <name type="scientific">Streptococcus sanguinis SK72</name>
    <dbReference type="NCBI Taxonomy" id="888809"/>
    <lineage>
        <taxon>Bacteria</taxon>
        <taxon>Bacillati</taxon>
        <taxon>Bacillota</taxon>
        <taxon>Bacilli</taxon>
        <taxon>Lactobacillales</taxon>
        <taxon>Streptococcaceae</taxon>
        <taxon>Streptococcus</taxon>
    </lineage>
</organism>
<keyword evidence="1" id="KW-1133">Transmembrane helix</keyword>
<evidence type="ECO:0000313" key="2">
    <source>
        <dbReference type="EMBL" id="EGD29366.1"/>
    </source>
</evidence>
<keyword evidence="1" id="KW-0472">Membrane</keyword>
<evidence type="ECO:0000256" key="1">
    <source>
        <dbReference type="SAM" id="Phobius"/>
    </source>
</evidence>
<evidence type="ECO:0000313" key="3">
    <source>
        <dbReference type="Proteomes" id="UP000003332"/>
    </source>
</evidence>